<feature type="transmembrane region" description="Helical" evidence="1">
    <location>
        <begin position="325"/>
        <end position="344"/>
    </location>
</feature>
<sequence>MDQLDSLHDLFEHHKNDSQAVVHLAAMMDFHPLNSCSSNGTSLIERMRSVNIEGSKQIFKEFLNSPEKKVFIFASSQAAMGPSEGSIPMDETSRCHPVFEYGKSKLEAEKALEQMLDEYQKNPSQGPKHLYILRFTGVTGLGDRYAAFEMIQASSFGVNSVAYPGNCEKGLISFVHINDVCRAVELCFQYSETKSEETFSELFIIGPKESSTVRRILDVCCVQTGWPTPLFSIPLPVFRFMVGLLSPVINWARWMIFGIQRASFLFASDTIDCMEQNNAYSSQKAISKLGYNPLTCEEAFIKSIKEHMQSGAIPHYETVRNVRKGLLVGSVISISFCVIGFLYLKNKGID</sequence>
<dbReference type="SUPFAM" id="SSF51735">
    <property type="entry name" value="NAD(P)-binding Rossmann-fold domains"/>
    <property type="match status" value="1"/>
</dbReference>
<dbReference type="VEuPathDB" id="AmoebaDB:NfTy_082910"/>
<dbReference type="Gene3D" id="3.40.50.720">
    <property type="entry name" value="NAD(P)-binding Rossmann-like Domain"/>
    <property type="match status" value="1"/>
</dbReference>
<dbReference type="PANTHER" id="PTHR43245">
    <property type="entry name" value="BIFUNCTIONAL POLYMYXIN RESISTANCE PROTEIN ARNA"/>
    <property type="match status" value="1"/>
</dbReference>
<accession>A0A6A5BSG6</accession>
<dbReference type="GeneID" id="68111820"/>
<proteinExistence type="predicted"/>
<dbReference type="VEuPathDB" id="AmoebaDB:NF0128360"/>
<dbReference type="RefSeq" id="XP_044561088.1">
    <property type="nucleotide sequence ID" value="XM_044708035.1"/>
</dbReference>
<feature type="domain" description="NAD-dependent epimerase/dehydratase" evidence="2">
    <location>
        <begin position="5"/>
        <end position="193"/>
    </location>
</feature>
<dbReference type="InterPro" id="IPR001509">
    <property type="entry name" value="Epimerase_deHydtase"/>
</dbReference>
<keyword evidence="1" id="KW-0472">Membrane</keyword>
<dbReference type="OMA" id="MFTHIDD"/>
<protein>
    <recommendedName>
        <fullName evidence="2">NAD-dependent epimerase/dehydratase domain-containing protein</fullName>
    </recommendedName>
</protein>
<dbReference type="InterPro" id="IPR050177">
    <property type="entry name" value="Lipid_A_modif_metabolic_enz"/>
</dbReference>
<reference evidence="3 4" key="1">
    <citation type="journal article" date="2019" name="Sci. Rep.">
        <title>Nanopore sequencing improves the draft genome of the human pathogenic amoeba Naegleria fowleri.</title>
        <authorList>
            <person name="Liechti N."/>
            <person name="Schurch N."/>
            <person name="Bruggmann R."/>
            <person name="Wittwer M."/>
        </authorList>
    </citation>
    <scope>NUCLEOTIDE SEQUENCE [LARGE SCALE GENOMIC DNA]</scope>
    <source>
        <strain evidence="3 4">ATCC 30894</strain>
    </source>
</reference>
<comment type="caution">
    <text evidence="3">The sequence shown here is derived from an EMBL/GenBank/DDBJ whole genome shotgun (WGS) entry which is preliminary data.</text>
</comment>
<evidence type="ECO:0000313" key="4">
    <source>
        <dbReference type="Proteomes" id="UP000444721"/>
    </source>
</evidence>
<evidence type="ECO:0000256" key="1">
    <source>
        <dbReference type="SAM" id="Phobius"/>
    </source>
</evidence>
<name>A0A6A5BSG6_NAEFO</name>
<dbReference type="VEuPathDB" id="AmoebaDB:FDP41_004602"/>
<gene>
    <name evidence="3" type="ORF">FDP41_004602</name>
</gene>
<organism evidence="3 4">
    <name type="scientific">Naegleria fowleri</name>
    <name type="common">Brain eating amoeba</name>
    <dbReference type="NCBI Taxonomy" id="5763"/>
    <lineage>
        <taxon>Eukaryota</taxon>
        <taxon>Discoba</taxon>
        <taxon>Heterolobosea</taxon>
        <taxon>Tetramitia</taxon>
        <taxon>Eutetramitia</taxon>
        <taxon>Vahlkampfiidae</taxon>
        <taxon>Naegleria</taxon>
    </lineage>
</organism>
<keyword evidence="1" id="KW-1133">Transmembrane helix</keyword>
<dbReference type="OrthoDB" id="2735536at2759"/>
<dbReference type="Pfam" id="PF01370">
    <property type="entry name" value="Epimerase"/>
    <property type="match status" value="1"/>
</dbReference>
<dbReference type="EMBL" id="VFQX01000038">
    <property type="protein sequence ID" value="KAF0976375.1"/>
    <property type="molecule type" value="Genomic_DNA"/>
</dbReference>
<keyword evidence="1" id="KW-0812">Transmembrane</keyword>
<evidence type="ECO:0000313" key="3">
    <source>
        <dbReference type="EMBL" id="KAF0976375.1"/>
    </source>
</evidence>
<dbReference type="PANTHER" id="PTHR43245:SF51">
    <property type="entry name" value="SHORT CHAIN DEHYDROGENASE_REDUCTASE FAMILY 42E, MEMBER 2"/>
    <property type="match status" value="1"/>
</dbReference>
<evidence type="ECO:0000259" key="2">
    <source>
        <dbReference type="Pfam" id="PF01370"/>
    </source>
</evidence>
<keyword evidence="4" id="KW-1185">Reference proteome</keyword>
<dbReference type="InterPro" id="IPR036291">
    <property type="entry name" value="NAD(P)-bd_dom_sf"/>
</dbReference>
<dbReference type="Proteomes" id="UP000444721">
    <property type="component" value="Unassembled WGS sequence"/>
</dbReference>
<dbReference type="AlphaFoldDB" id="A0A6A5BSG6"/>